<dbReference type="GO" id="GO:0045010">
    <property type="term" value="P:actin nucleation"/>
    <property type="evidence" value="ECO:0007669"/>
    <property type="project" value="InterPro"/>
</dbReference>
<dbReference type="STRING" id="3818.A0A445CSE8"/>
<dbReference type="InterPro" id="IPR015425">
    <property type="entry name" value="FH2_Formin"/>
</dbReference>
<reference evidence="3 4" key="1">
    <citation type="submission" date="2019-01" db="EMBL/GenBank/DDBJ databases">
        <title>Sequencing of cultivated peanut Arachis hypogaea provides insights into genome evolution and oil improvement.</title>
        <authorList>
            <person name="Chen X."/>
        </authorList>
    </citation>
    <scope>NUCLEOTIDE SEQUENCE [LARGE SCALE GENOMIC DNA]</scope>
    <source>
        <strain evidence="4">cv. Fuhuasheng</strain>
        <tissue evidence="3">Leaves</tissue>
    </source>
</reference>
<accession>A0A445CSE8</accession>
<dbReference type="Proteomes" id="UP000289738">
    <property type="component" value="Chromosome A06"/>
</dbReference>
<dbReference type="PROSITE" id="PS51444">
    <property type="entry name" value="FH2"/>
    <property type="match status" value="1"/>
</dbReference>
<dbReference type="AlphaFoldDB" id="A0A445CSE8"/>
<gene>
    <name evidence="3" type="ORF">Ahy_A06g029130</name>
</gene>
<dbReference type="GO" id="GO:0051015">
    <property type="term" value="F:actin filament binding"/>
    <property type="evidence" value="ECO:0007669"/>
    <property type="project" value="InterPro"/>
</dbReference>
<dbReference type="Gene3D" id="1.20.58.2220">
    <property type="entry name" value="Formin, FH2 domain"/>
    <property type="match status" value="1"/>
</dbReference>
<sequence>MMESFFGYNIAQEKSKPIIKKESREQTPQYIQIIEPKKAQNLSILLRALNVTLEEVCDALLEGGNEIPPEFLNTLLKMAPSQEEE</sequence>
<dbReference type="EMBL" id="SDMP01000006">
    <property type="protein sequence ID" value="RYR53886.1"/>
    <property type="molecule type" value="Genomic_DNA"/>
</dbReference>
<keyword evidence="4" id="KW-1185">Reference proteome</keyword>
<dbReference type="SUPFAM" id="SSF101447">
    <property type="entry name" value="Formin homology 2 domain (FH2 domain)"/>
    <property type="match status" value="1"/>
</dbReference>
<evidence type="ECO:0000259" key="2">
    <source>
        <dbReference type="PROSITE" id="PS51444"/>
    </source>
</evidence>
<comment type="caution">
    <text evidence="3">The sequence shown here is derived from an EMBL/GenBank/DDBJ whole genome shotgun (WGS) entry which is preliminary data.</text>
</comment>
<comment type="similarity">
    <text evidence="1">Belongs to the formin-like family. Class-I subfamily.</text>
</comment>
<organism evidence="3 4">
    <name type="scientific">Arachis hypogaea</name>
    <name type="common">Peanut</name>
    <dbReference type="NCBI Taxonomy" id="3818"/>
    <lineage>
        <taxon>Eukaryota</taxon>
        <taxon>Viridiplantae</taxon>
        <taxon>Streptophyta</taxon>
        <taxon>Embryophyta</taxon>
        <taxon>Tracheophyta</taxon>
        <taxon>Spermatophyta</taxon>
        <taxon>Magnoliopsida</taxon>
        <taxon>eudicotyledons</taxon>
        <taxon>Gunneridae</taxon>
        <taxon>Pentapetalae</taxon>
        <taxon>rosids</taxon>
        <taxon>fabids</taxon>
        <taxon>Fabales</taxon>
        <taxon>Fabaceae</taxon>
        <taxon>Papilionoideae</taxon>
        <taxon>50 kb inversion clade</taxon>
        <taxon>dalbergioids sensu lato</taxon>
        <taxon>Dalbergieae</taxon>
        <taxon>Pterocarpus clade</taxon>
        <taxon>Arachis</taxon>
    </lineage>
</organism>
<dbReference type="PANTHER" id="PTHR23213:SF269">
    <property type="entry name" value="FORMIN-LIKE PROTEIN 5"/>
    <property type="match status" value="1"/>
</dbReference>
<proteinExistence type="inferred from homology"/>
<evidence type="ECO:0000256" key="1">
    <source>
        <dbReference type="ARBA" id="ARBA00025793"/>
    </source>
</evidence>
<dbReference type="PANTHER" id="PTHR23213">
    <property type="entry name" value="FORMIN-RELATED"/>
    <property type="match status" value="1"/>
</dbReference>
<protein>
    <recommendedName>
        <fullName evidence="2">FH2 domain-containing protein</fullName>
    </recommendedName>
</protein>
<dbReference type="InterPro" id="IPR027643">
    <property type="entry name" value="Formin-like_plant"/>
</dbReference>
<name>A0A445CSE8_ARAHY</name>
<feature type="domain" description="FH2" evidence="2">
    <location>
        <begin position="1"/>
        <end position="85"/>
    </location>
</feature>
<dbReference type="Pfam" id="PF02181">
    <property type="entry name" value="FH2"/>
    <property type="match status" value="1"/>
</dbReference>
<evidence type="ECO:0000313" key="4">
    <source>
        <dbReference type="Proteomes" id="UP000289738"/>
    </source>
</evidence>
<dbReference type="InterPro" id="IPR042201">
    <property type="entry name" value="FH2_Formin_sf"/>
</dbReference>
<evidence type="ECO:0000313" key="3">
    <source>
        <dbReference type="EMBL" id="RYR53886.1"/>
    </source>
</evidence>